<keyword evidence="4" id="KW-1185">Reference proteome</keyword>
<gene>
    <name evidence="3" type="ORF">PIIN_02314</name>
</gene>
<dbReference type="OrthoDB" id="3140521at2759"/>
<dbReference type="Gene3D" id="1.20.1280.50">
    <property type="match status" value="1"/>
</dbReference>
<organism evidence="3 4">
    <name type="scientific">Serendipita indica (strain DSM 11827)</name>
    <name type="common">Root endophyte fungus</name>
    <name type="synonym">Piriformospora indica</name>
    <dbReference type="NCBI Taxonomy" id="1109443"/>
    <lineage>
        <taxon>Eukaryota</taxon>
        <taxon>Fungi</taxon>
        <taxon>Dikarya</taxon>
        <taxon>Basidiomycota</taxon>
        <taxon>Agaricomycotina</taxon>
        <taxon>Agaricomycetes</taxon>
        <taxon>Sebacinales</taxon>
        <taxon>Serendipitaceae</taxon>
        <taxon>Serendipita</taxon>
    </lineage>
</organism>
<evidence type="ECO:0000259" key="2">
    <source>
        <dbReference type="PROSITE" id="PS50181"/>
    </source>
</evidence>
<dbReference type="PROSITE" id="PS50181">
    <property type="entry name" value="FBOX"/>
    <property type="match status" value="1"/>
</dbReference>
<evidence type="ECO:0000313" key="4">
    <source>
        <dbReference type="Proteomes" id="UP000007148"/>
    </source>
</evidence>
<evidence type="ECO:0000256" key="1">
    <source>
        <dbReference type="SAM" id="MobiDB-lite"/>
    </source>
</evidence>
<feature type="compositionally biased region" description="Acidic residues" evidence="1">
    <location>
        <begin position="419"/>
        <end position="429"/>
    </location>
</feature>
<dbReference type="Proteomes" id="UP000007148">
    <property type="component" value="Unassembled WGS sequence"/>
</dbReference>
<protein>
    <recommendedName>
        <fullName evidence="2">F-box domain-containing protein</fullName>
    </recommendedName>
</protein>
<dbReference type="InParanoid" id="G4TAW6"/>
<dbReference type="HOGENOM" id="CLU_604269_0_0_1"/>
<dbReference type="EMBL" id="CAFZ01000033">
    <property type="protein sequence ID" value="CCA68450.1"/>
    <property type="molecule type" value="Genomic_DNA"/>
</dbReference>
<proteinExistence type="predicted"/>
<evidence type="ECO:0000313" key="3">
    <source>
        <dbReference type="EMBL" id="CCA68450.1"/>
    </source>
</evidence>
<reference evidence="3 4" key="1">
    <citation type="journal article" date="2011" name="PLoS Pathog.">
        <title>Endophytic Life Strategies Decoded by Genome and Transcriptome Analyses of the Mutualistic Root Symbiont Piriformospora indica.</title>
        <authorList>
            <person name="Zuccaro A."/>
            <person name="Lahrmann U."/>
            <person name="Guldener U."/>
            <person name="Langen G."/>
            <person name="Pfiffi S."/>
            <person name="Biedenkopf D."/>
            <person name="Wong P."/>
            <person name="Samans B."/>
            <person name="Grimm C."/>
            <person name="Basiewicz M."/>
            <person name="Murat C."/>
            <person name="Martin F."/>
            <person name="Kogel K.H."/>
        </authorList>
    </citation>
    <scope>NUCLEOTIDE SEQUENCE [LARGE SCALE GENOMIC DNA]</scope>
    <source>
        <strain evidence="3 4">DSM 11827</strain>
    </source>
</reference>
<accession>G4TAW6</accession>
<feature type="region of interest" description="Disordered" evidence="1">
    <location>
        <begin position="419"/>
        <end position="453"/>
    </location>
</feature>
<feature type="domain" description="F-box" evidence="2">
    <location>
        <begin position="30"/>
        <end position="85"/>
    </location>
</feature>
<name>G4TAW6_SERID</name>
<comment type="caution">
    <text evidence="3">The sequence shown here is derived from an EMBL/GenBank/DDBJ whole genome shotgun (WGS) entry which is preliminary data.</text>
</comment>
<dbReference type="AlphaFoldDB" id="G4TAW6"/>
<dbReference type="InterPro" id="IPR001810">
    <property type="entry name" value="F-box_dom"/>
</dbReference>
<sequence length="453" mass="51628">MFPPIQRIRGYTGTWTERLFNGMICGFVLYPSVAKLPPELLVMILHTLYLDTPLQFQTLLVSRLSRVCIVWKSVIENNQVFWTSLKVEVSTVPRARRIAPYLQARLERWSMVPIGVIFRVAGKREHDEVCECTWEELCGTQAQIREAAFYLLNIIVGPQGAHIRRWTSFEFDLVTAWCKLGSNSAMAKRHWNFQGLFNHSAPLLERLVLRSVYTPSPLFLDAPRLHTVWLHESSVRRHPSLSTVRTLRLDYNSAGIDFTQCENVEVLVLKLGVEEDDIVYIPSGFAFKNLRKLILLGATPYGILEAVGERTLDLLCLRVSDVGYLQRVNQSLNLANAKKVVLGTFDLNDDHDSDDSEFGDEPRTAQYTRLVKRVRGLGNITLLGRSIDAELAKCGINVPKEISRWTPDENEDEIEAFAPWSEDEWEQDEFAPWSTDNDSEVEGTAMSYSFGDI</sequence>